<name>A0A090IQJ8_9BACI</name>
<dbReference type="NCBIfam" id="TIGR02862">
    <property type="entry name" value="spore_BofA"/>
    <property type="match status" value="1"/>
</dbReference>
<keyword evidence="1" id="KW-0472">Membrane</keyword>
<sequence>MEPSLVIGIIGGIIVLLLLFGTPLKLFRFFGQSIIKILIGALLLFFLNAFGSNFGIHVPINLITATVSGFLGIPGVCALTVIQLWII</sequence>
<feature type="transmembrane region" description="Helical" evidence="1">
    <location>
        <begin position="6"/>
        <end position="27"/>
    </location>
</feature>
<evidence type="ECO:0000313" key="2">
    <source>
        <dbReference type="EMBL" id="CED99897.1"/>
    </source>
</evidence>
<evidence type="ECO:0000256" key="1">
    <source>
        <dbReference type="SAM" id="Phobius"/>
    </source>
</evidence>
<keyword evidence="3" id="KW-1185">Reference proteome</keyword>
<dbReference type="STRING" id="35841.B4167_0069"/>
<dbReference type="Proteomes" id="UP000040576">
    <property type="component" value="Unassembled WGS sequence"/>
</dbReference>
<feature type="transmembrane region" description="Helical" evidence="1">
    <location>
        <begin position="34"/>
        <end position="56"/>
    </location>
</feature>
<evidence type="ECO:0000313" key="3">
    <source>
        <dbReference type="Proteomes" id="UP000040576"/>
    </source>
</evidence>
<protein>
    <submittedName>
        <fullName evidence="2">Putative membrane protein</fullName>
    </submittedName>
</protein>
<proteinExistence type="predicted"/>
<gene>
    <name evidence="2" type="ORF">BT1A1_0023</name>
</gene>
<dbReference type="Pfam" id="PF07441">
    <property type="entry name" value="BofA"/>
    <property type="match status" value="1"/>
</dbReference>
<dbReference type="AlphaFoldDB" id="A0A090IQJ8"/>
<accession>A0A090IQJ8</accession>
<keyword evidence="1" id="KW-0812">Transmembrane</keyword>
<feature type="transmembrane region" description="Helical" evidence="1">
    <location>
        <begin position="62"/>
        <end position="86"/>
    </location>
</feature>
<dbReference type="eggNOG" id="ENOG5033C8V">
    <property type="taxonomic scope" value="Bacteria"/>
</dbReference>
<dbReference type="RefSeq" id="WP_034766794.1">
    <property type="nucleotide sequence ID" value="NZ_CCRF01000001.1"/>
</dbReference>
<organism evidence="2 3">
    <name type="scientific">Caldibacillus thermoamylovorans</name>
    <dbReference type="NCBI Taxonomy" id="35841"/>
    <lineage>
        <taxon>Bacteria</taxon>
        <taxon>Bacillati</taxon>
        <taxon>Bacillota</taxon>
        <taxon>Bacilli</taxon>
        <taxon>Bacillales</taxon>
        <taxon>Bacillaceae</taxon>
        <taxon>Caldibacillus</taxon>
    </lineage>
</organism>
<dbReference type="PATRIC" id="fig|35841.6.peg.1465"/>
<dbReference type="InterPro" id="IPR010001">
    <property type="entry name" value="BofA"/>
</dbReference>
<keyword evidence="1" id="KW-1133">Transmembrane helix</keyword>
<reference evidence="2 3" key="1">
    <citation type="submission" date="2014-07" db="EMBL/GenBank/DDBJ databases">
        <authorList>
            <person name="Wibberg Daniel"/>
        </authorList>
    </citation>
    <scope>NUCLEOTIDE SEQUENCE [LARGE SCALE GENOMIC DNA]</scope>
</reference>
<dbReference type="EMBL" id="CCRF01000001">
    <property type="protein sequence ID" value="CED99897.1"/>
    <property type="molecule type" value="Genomic_DNA"/>
</dbReference>